<sequence length="231" mass="24705">MPHGGDSGPCGAEAGAHGHGHDHGHDHDHDHDHGEDAGGEEWSLYQQVDLPRSRVLNAAHPSTALAAILRPRHARTDTSLPVVTSDADEQLLICLSFVCPVKIKSICVIGGAGSGGSGNPAHMAAFVNPPEGFDFSGAEGAKSTQDWELVRDSVAGGVEYPTRFTRFQNVTSLALFIDRNFGADETIVQYVGLKGEFTRYRREAVVTTYEARPVAGDHKAPDENKPSMDLA</sequence>
<protein>
    <recommendedName>
        <fullName evidence="3">PITH domain-containing protein</fullName>
    </recommendedName>
</protein>
<dbReference type="InterPro" id="IPR037047">
    <property type="entry name" value="PITH_dom_sf"/>
</dbReference>
<reference evidence="4 5" key="1">
    <citation type="submission" date="2017-03" db="EMBL/GenBank/DDBJ databases">
        <title>WGS assembly of Porphyra umbilicalis.</title>
        <authorList>
            <person name="Brawley S.H."/>
            <person name="Blouin N.A."/>
            <person name="Ficko-Blean E."/>
            <person name="Wheeler G.L."/>
            <person name="Lohr M."/>
            <person name="Goodson H.V."/>
            <person name="Jenkins J.W."/>
            <person name="Blaby-Haas C.E."/>
            <person name="Helliwell K.E."/>
            <person name="Chan C."/>
            <person name="Marriage T."/>
            <person name="Bhattacharya D."/>
            <person name="Klein A.S."/>
            <person name="Badis Y."/>
            <person name="Brodie J."/>
            <person name="Cao Y."/>
            <person name="Collen J."/>
            <person name="Dittami S.M."/>
            <person name="Gachon C.M."/>
            <person name="Green B.R."/>
            <person name="Karpowicz S."/>
            <person name="Kim J.W."/>
            <person name="Kudahl U."/>
            <person name="Lin S."/>
            <person name="Michel G."/>
            <person name="Mittag M."/>
            <person name="Olson B.J."/>
            <person name="Pangilinan J."/>
            <person name="Peng Y."/>
            <person name="Qiu H."/>
            <person name="Shu S."/>
            <person name="Singer J.T."/>
            <person name="Smith A.G."/>
            <person name="Sprecher B.N."/>
            <person name="Wagner V."/>
            <person name="Wang W."/>
            <person name="Wang Z.-Y."/>
            <person name="Yan J."/>
            <person name="Yarish C."/>
            <person name="Zoeuner-Riek S."/>
            <person name="Zhuang Y."/>
            <person name="Zou Y."/>
            <person name="Lindquist E.A."/>
            <person name="Grimwood J."/>
            <person name="Barry K."/>
            <person name="Rokhsar D.S."/>
            <person name="Schmutz J."/>
            <person name="Stiller J.W."/>
            <person name="Grossman A.R."/>
            <person name="Prochnik S.E."/>
        </authorList>
    </citation>
    <scope>NUCLEOTIDE SEQUENCE [LARGE SCALE GENOMIC DNA]</scope>
    <source>
        <strain evidence="4">4086291</strain>
    </source>
</reference>
<dbReference type="PROSITE" id="PS51532">
    <property type="entry name" value="PITH"/>
    <property type="match status" value="1"/>
</dbReference>
<feature type="domain" description="PITH" evidence="3">
    <location>
        <begin position="33"/>
        <end position="213"/>
    </location>
</feature>
<comment type="similarity">
    <text evidence="1">Belongs to the PITHD1 family.</text>
</comment>
<dbReference type="OrthoDB" id="2635at2759"/>
<keyword evidence="5" id="KW-1185">Reference proteome</keyword>
<dbReference type="InterPro" id="IPR045099">
    <property type="entry name" value="PITH1-like"/>
</dbReference>
<evidence type="ECO:0000313" key="4">
    <source>
        <dbReference type="EMBL" id="OSX79519.1"/>
    </source>
</evidence>
<feature type="compositionally biased region" description="Basic and acidic residues" evidence="2">
    <location>
        <begin position="19"/>
        <end position="36"/>
    </location>
</feature>
<dbReference type="GO" id="GO:0005737">
    <property type="term" value="C:cytoplasm"/>
    <property type="evidence" value="ECO:0007669"/>
    <property type="project" value="UniProtKB-ARBA"/>
</dbReference>
<dbReference type="InterPro" id="IPR008979">
    <property type="entry name" value="Galactose-bd-like_sf"/>
</dbReference>
<dbReference type="Gene3D" id="2.60.120.470">
    <property type="entry name" value="PITH domain"/>
    <property type="match status" value="1"/>
</dbReference>
<organism evidence="4 5">
    <name type="scientific">Porphyra umbilicalis</name>
    <name type="common">Purple laver</name>
    <name type="synonym">Red alga</name>
    <dbReference type="NCBI Taxonomy" id="2786"/>
    <lineage>
        <taxon>Eukaryota</taxon>
        <taxon>Rhodophyta</taxon>
        <taxon>Bangiophyceae</taxon>
        <taxon>Bangiales</taxon>
        <taxon>Bangiaceae</taxon>
        <taxon>Porphyra</taxon>
    </lineage>
</organism>
<accession>A0A1X6PFA3</accession>
<dbReference type="SUPFAM" id="SSF49785">
    <property type="entry name" value="Galactose-binding domain-like"/>
    <property type="match status" value="1"/>
</dbReference>
<proteinExistence type="inferred from homology"/>
<dbReference type="AlphaFoldDB" id="A0A1X6PFA3"/>
<evidence type="ECO:0000259" key="3">
    <source>
        <dbReference type="PROSITE" id="PS51532"/>
    </source>
</evidence>
<dbReference type="Proteomes" id="UP000218209">
    <property type="component" value="Unassembled WGS sequence"/>
</dbReference>
<dbReference type="PANTHER" id="PTHR12175:SF1">
    <property type="entry name" value="PITH DOMAIN-CONTAINING PROTEIN 1"/>
    <property type="match status" value="1"/>
</dbReference>
<dbReference type="EMBL" id="KV918789">
    <property type="protein sequence ID" value="OSX79519.1"/>
    <property type="molecule type" value="Genomic_DNA"/>
</dbReference>
<gene>
    <name evidence="4" type="ORF">BU14_0075s0009</name>
</gene>
<evidence type="ECO:0000256" key="2">
    <source>
        <dbReference type="SAM" id="MobiDB-lite"/>
    </source>
</evidence>
<evidence type="ECO:0000313" key="5">
    <source>
        <dbReference type="Proteomes" id="UP000218209"/>
    </source>
</evidence>
<dbReference type="PANTHER" id="PTHR12175">
    <property type="entry name" value="AD039 HT014 THIOREDOXIN FAMILY TRP26"/>
    <property type="match status" value="1"/>
</dbReference>
<dbReference type="Pfam" id="PF06201">
    <property type="entry name" value="PITH"/>
    <property type="match status" value="1"/>
</dbReference>
<evidence type="ECO:0000256" key="1">
    <source>
        <dbReference type="ARBA" id="ARBA00025788"/>
    </source>
</evidence>
<name>A0A1X6PFA3_PORUM</name>
<dbReference type="InterPro" id="IPR010400">
    <property type="entry name" value="PITH_dom"/>
</dbReference>
<feature type="region of interest" description="Disordered" evidence="2">
    <location>
        <begin position="1"/>
        <end position="38"/>
    </location>
</feature>